<evidence type="ECO:0000313" key="4">
    <source>
        <dbReference type="Proteomes" id="UP000617681"/>
    </source>
</evidence>
<dbReference type="EMBL" id="CP069534">
    <property type="protein sequence ID" value="QRP70562.1"/>
    <property type="molecule type" value="Genomic_DNA"/>
</dbReference>
<evidence type="ECO:0000313" key="3">
    <source>
        <dbReference type="EMBL" id="QRP70562.1"/>
    </source>
</evidence>
<gene>
    <name evidence="3" type="ORF">I6J21_12650</name>
</gene>
<dbReference type="AlphaFoldDB" id="A0AAX1L819"/>
<evidence type="ECO:0000256" key="2">
    <source>
        <dbReference type="SAM" id="Phobius"/>
    </source>
</evidence>
<protein>
    <submittedName>
        <fullName evidence="3">Uncharacterized protein</fullName>
    </submittedName>
</protein>
<accession>A0AAX1L819</accession>
<reference evidence="3" key="1">
    <citation type="submission" date="2021-02" db="EMBL/GenBank/DDBJ databases">
        <title>FDA dAtabase for Regulatory Grade micrObial Sequences (FDA-ARGOS): Supporting development and validation of Infectious Disease Dx tests.</title>
        <authorList>
            <person name="Sproer C."/>
            <person name="Gronow S."/>
            <person name="Severitt S."/>
            <person name="Schroder I."/>
            <person name="Tallon L."/>
            <person name="Sadzewicz L."/>
            <person name="Zhao X."/>
            <person name="Boylan J."/>
            <person name="Ott S."/>
            <person name="Bowen H."/>
            <person name="Vavikolanu K."/>
            <person name="Mehta A."/>
            <person name="Aluvathingal J."/>
            <person name="Nadendla S."/>
            <person name="Lowell S."/>
            <person name="Myers T."/>
            <person name="Yan Y."/>
            <person name="Sichtig H."/>
        </authorList>
    </citation>
    <scope>NUCLEOTIDE SEQUENCE</scope>
    <source>
        <strain evidence="3">FDAARGOS_1191</strain>
    </source>
</reference>
<dbReference type="Proteomes" id="UP000617681">
    <property type="component" value="Chromosome"/>
</dbReference>
<keyword evidence="2" id="KW-1133">Transmembrane helix</keyword>
<name>A0AAX1L819_9CORY</name>
<keyword evidence="2" id="KW-0812">Transmembrane</keyword>
<feature type="compositionally biased region" description="Basic and acidic residues" evidence="1">
    <location>
        <begin position="19"/>
        <end position="28"/>
    </location>
</feature>
<dbReference type="RefSeq" id="WP_005394501.1">
    <property type="nucleotide sequence ID" value="NZ_CP068162.1"/>
</dbReference>
<keyword evidence="2" id="KW-0472">Membrane</keyword>
<feature type="region of interest" description="Disordered" evidence="1">
    <location>
        <begin position="19"/>
        <end position="58"/>
    </location>
</feature>
<feature type="transmembrane region" description="Helical" evidence="2">
    <location>
        <begin position="82"/>
        <end position="104"/>
    </location>
</feature>
<evidence type="ECO:0000256" key="1">
    <source>
        <dbReference type="SAM" id="MobiDB-lite"/>
    </source>
</evidence>
<proteinExistence type="predicted"/>
<feature type="compositionally biased region" description="Polar residues" evidence="1">
    <location>
        <begin position="29"/>
        <end position="50"/>
    </location>
</feature>
<organism evidence="3 4">
    <name type="scientific">Corynebacterium glucuronolyticum</name>
    <dbReference type="NCBI Taxonomy" id="39791"/>
    <lineage>
        <taxon>Bacteria</taxon>
        <taxon>Bacillati</taxon>
        <taxon>Actinomycetota</taxon>
        <taxon>Actinomycetes</taxon>
        <taxon>Mycobacteriales</taxon>
        <taxon>Corynebacteriaceae</taxon>
        <taxon>Corynebacterium</taxon>
    </lineage>
</organism>
<sequence>MSDNFWDQDWRPDDFFRNDQDEQRRESSQDWQQEQFGQPETQDWNESDSAGDSIPDEYEDQGEANTVIQPKMYWRRRQFLSTWLWLIIIAFFLVIYFLTVLFGVNA</sequence>